<keyword evidence="5" id="KW-0325">Glycoprotein</keyword>
<feature type="domain" description="EGF-like" evidence="8">
    <location>
        <begin position="1"/>
        <end position="27"/>
    </location>
</feature>
<evidence type="ECO:0000256" key="5">
    <source>
        <dbReference type="ARBA" id="ARBA00023180"/>
    </source>
</evidence>
<sequence length="270" mass="30402">MNGAECKNGDNSYTCRCLDGYTGTHCETDINECASEPCQNKGTCRDLVHKYRCSCMRGFTGNRCETEIDICDGNPCRNSGTCRQDNDNYRCDCAAAYTGLNCESENKFGKTAFPWLAVVLGTVVSVVLLVLIVTLVIFTVRKVRKARSRLQDSSDDGDSFRYSLTATKRHLMWQEGKPSMPSGDHVLQDRYDRQRMVMVGRAISKVPHVDWSVMRNFAQRGPGQQSVQPGVMLHRAAPAQRDDDVWVSQYQQSVHIKSLYRSVDARFDTV</sequence>
<evidence type="ECO:0000256" key="7">
    <source>
        <dbReference type="SAM" id="Phobius"/>
    </source>
</evidence>
<feature type="disulfide bond" evidence="6">
    <location>
        <begin position="17"/>
        <end position="26"/>
    </location>
</feature>
<dbReference type="Proteomes" id="UP001209878">
    <property type="component" value="Unassembled WGS sequence"/>
</dbReference>
<dbReference type="Pfam" id="PF00008">
    <property type="entry name" value="EGF"/>
    <property type="match status" value="2"/>
</dbReference>
<feature type="transmembrane region" description="Helical" evidence="7">
    <location>
        <begin position="112"/>
        <end position="140"/>
    </location>
</feature>
<dbReference type="CDD" id="cd00054">
    <property type="entry name" value="EGF_CA"/>
    <property type="match status" value="3"/>
</dbReference>
<keyword evidence="10" id="KW-1185">Reference proteome</keyword>
<dbReference type="PROSITE" id="PS01187">
    <property type="entry name" value="EGF_CA"/>
    <property type="match status" value="1"/>
</dbReference>
<dbReference type="PROSITE" id="PS01186">
    <property type="entry name" value="EGF_2"/>
    <property type="match status" value="2"/>
</dbReference>
<dbReference type="InterPro" id="IPR001881">
    <property type="entry name" value="EGF-like_Ca-bd_dom"/>
</dbReference>
<dbReference type="PANTHER" id="PTHR12916">
    <property type="entry name" value="CYTOCHROME C OXIDASE POLYPEPTIDE VIC-2"/>
    <property type="match status" value="1"/>
</dbReference>
<proteinExistence type="predicted"/>
<organism evidence="9 10">
    <name type="scientific">Ridgeia piscesae</name>
    <name type="common">Tubeworm</name>
    <dbReference type="NCBI Taxonomy" id="27915"/>
    <lineage>
        <taxon>Eukaryota</taxon>
        <taxon>Metazoa</taxon>
        <taxon>Spiralia</taxon>
        <taxon>Lophotrochozoa</taxon>
        <taxon>Annelida</taxon>
        <taxon>Polychaeta</taxon>
        <taxon>Sedentaria</taxon>
        <taxon>Canalipalpata</taxon>
        <taxon>Sabellida</taxon>
        <taxon>Siboglinidae</taxon>
        <taxon>Ridgeia</taxon>
    </lineage>
</organism>
<evidence type="ECO:0000256" key="6">
    <source>
        <dbReference type="PROSITE-ProRule" id="PRU00076"/>
    </source>
</evidence>
<dbReference type="PROSITE" id="PS00022">
    <property type="entry name" value="EGF_1"/>
    <property type="match status" value="3"/>
</dbReference>
<evidence type="ECO:0000256" key="2">
    <source>
        <dbReference type="ARBA" id="ARBA00022729"/>
    </source>
</evidence>
<dbReference type="FunFam" id="2.10.25.10:FF:000066">
    <property type="entry name" value="FAT atypical cadherin 4"/>
    <property type="match status" value="1"/>
</dbReference>
<feature type="disulfide bond" evidence="6">
    <location>
        <begin position="55"/>
        <end position="64"/>
    </location>
</feature>
<keyword evidence="7" id="KW-0812">Transmembrane</keyword>
<keyword evidence="7" id="KW-0472">Membrane</keyword>
<comment type="caution">
    <text evidence="6">Lacks conserved residue(s) required for the propagation of feature annotation.</text>
</comment>
<dbReference type="Pfam" id="PF12661">
    <property type="entry name" value="hEGF"/>
    <property type="match status" value="1"/>
</dbReference>
<dbReference type="EMBL" id="JAODUO010001498">
    <property type="protein sequence ID" value="KAK2162835.1"/>
    <property type="molecule type" value="Genomic_DNA"/>
</dbReference>
<gene>
    <name evidence="9" type="ORF">NP493_1501g01027</name>
</gene>
<keyword evidence="1 6" id="KW-0245">EGF-like domain</keyword>
<feature type="domain" description="EGF-like" evidence="8">
    <location>
        <begin position="67"/>
        <end position="103"/>
    </location>
</feature>
<dbReference type="InterPro" id="IPR013032">
    <property type="entry name" value="EGF-like_CS"/>
</dbReference>
<comment type="caution">
    <text evidence="9">The sequence shown here is derived from an EMBL/GenBank/DDBJ whole genome shotgun (WGS) entry which is preliminary data.</text>
</comment>
<dbReference type="PROSITE" id="PS50026">
    <property type="entry name" value="EGF_3"/>
    <property type="match status" value="3"/>
</dbReference>
<evidence type="ECO:0000256" key="3">
    <source>
        <dbReference type="ARBA" id="ARBA00022737"/>
    </source>
</evidence>
<dbReference type="SUPFAM" id="SSF57196">
    <property type="entry name" value="EGF/Laminin"/>
    <property type="match status" value="3"/>
</dbReference>
<keyword evidence="7" id="KW-1133">Transmembrane helix</keyword>
<evidence type="ECO:0000256" key="1">
    <source>
        <dbReference type="ARBA" id="ARBA00022536"/>
    </source>
</evidence>
<dbReference type="InterPro" id="IPR000152">
    <property type="entry name" value="EGF-type_Asp/Asn_hydroxyl_site"/>
</dbReference>
<feature type="domain" description="EGF-like" evidence="8">
    <location>
        <begin position="29"/>
        <end position="65"/>
    </location>
</feature>
<dbReference type="GO" id="GO:0005509">
    <property type="term" value="F:calcium ion binding"/>
    <property type="evidence" value="ECO:0007669"/>
    <property type="project" value="InterPro"/>
</dbReference>
<keyword evidence="4 6" id="KW-1015">Disulfide bond</keyword>
<dbReference type="InterPro" id="IPR000742">
    <property type="entry name" value="EGF"/>
</dbReference>
<evidence type="ECO:0000313" key="10">
    <source>
        <dbReference type="Proteomes" id="UP001209878"/>
    </source>
</evidence>
<dbReference type="FunFam" id="2.10.25.10:FF:000472">
    <property type="entry name" value="Uncharacterized protein, isoform A"/>
    <property type="match status" value="1"/>
</dbReference>
<dbReference type="SMART" id="SM00181">
    <property type="entry name" value="EGF"/>
    <property type="match status" value="3"/>
</dbReference>
<keyword evidence="2" id="KW-0732">Signal</keyword>
<dbReference type="PRINTS" id="PR00010">
    <property type="entry name" value="EGFBLOOD"/>
</dbReference>
<evidence type="ECO:0000256" key="4">
    <source>
        <dbReference type="ARBA" id="ARBA00023157"/>
    </source>
</evidence>
<accession>A0AAD9NAF1</accession>
<protein>
    <recommendedName>
        <fullName evidence="8">EGF-like domain-containing protein</fullName>
    </recommendedName>
</protein>
<dbReference type="InterPro" id="IPR018097">
    <property type="entry name" value="EGF_Ca-bd_CS"/>
</dbReference>
<dbReference type="Gene3D" id="2.10.25.10">
    <property type="entry name" value="Laminin"/>
    <property type="match status" value="3"/>
</dbReference>
<keyword evidence="3" id="KW-0677">Repeat</keyword>
<feature type="disulfide bond" evidence="6">
    <location>
        <begin position="93"/>
        <end position="102"/>
    </location>
</feature>
<evidence type="ECO:0000313" key="9">
    <source>
        <dbReference type="EMBL" id="KAK2162835.1"/>
    </source>
</evidence>
<reference evidence="9" key="1">
    <citation type="journal article" date="2023" name="Mol. Biol. Evol.">
        <title>Third-Generation Sequencing Reveals the Adaptive Role of the Epigenome in Three Deep-Sea Polychaetes.</title>
        <authorList>
            <person name="Perez M."/>
            <person name="Aroh O."/>
            <person name="Sun Y."/>
            <person name="Lan Y."/>
            <person name="Juniper S.K."/>
            <person name="Young C.R."/>
            <person name="Angers B."/>
            <person name="Qian P.Y."/>
        </authorList>
    </citation>
    <scope>NUCLEOTIDE SEQUENCE</scope>
    <source>
        <strain evidence="9">R07B-5</strain>
    </source>
</reference>
<dbReference type="AlphaFoldDB" id="A0AAD9NAF1"/>
<evidence type="ECO:0000259" key="8">
    <source>
        <dbReference type="PROSITE" id="PS50026"/>
    </source>
</evidence>
<dbReference type="PANTHER" id="PTHR12916:SF4">
    <property type="entry name" value="UNINFLATABLE, ISOFORM C"/>
    <property type="match status" value="1"/>
</dbReference>
<name>A0AAD9NAF1_RIDPI</name>
<dbReference type="PROSITE" id="PS00010">
    <property type="entry name" value="ASX_HYDROXYL"/>
    <property type="match status" value="2"/>
</dbReference>
<dbReference type="SMART" id="SM00179">
    <property type="entry name" value="EGF_CA"/>
    <property type="match status" value="3"/>
</dbReference>